<evidence type="ECO:0000313" key="2">
    <source>
        <dbReference type="Proteomes" id="UP000789759"/>
    </source>
</evidence>
<dbReference type="AlphaFoldDB" id="A0A9N9JSL5"/>
<dbReference type="EMBL" id="CAJVQA010027419">
    <property type="protein sequence ID" value="CAG8791785.1"/>
    <property type="molecule type" value="Genomic_DNA"/>
</dbReference>
<accession>A0A9N9JSL5</accession>
<feature type="non-terminal residue" evidence="1">
    <location>
        <position position="1"/>
    </location>
</feature>
<keyword evidence="2" id="KW-1185">Reference proteome</keyword>
<dbReference type="Proteomes" id="UP000789759">
    <property type="component" value="Unassembled WGS sequence"/>
</dbReference>
<evidence type="ECO:0000313" key="1">
    <source>
        <dbReference type="EMBL" id="CAG8791785.1"/>
    </source>
</evidence>
<comment type="caution">
    <text evidence="1">The sequence shown here is derived from an EMBL/GenBank/DDBJ whole genome shotgun (WGS) entry which is preliminary data.</text>
</comment>
<organism evidence="1 2">
    <name type="scientific">Cetraspora pellucida</name>
    <dbReference type="NCBI Taxonomy" id="1433469"/>
    <lineage>
        <taxon>Eukaryota</taxon>
        <taxon>Fungi</taxon>
        <taxon>Fungi incertae sedis</taxon>
        <taxon>Mucoromycota</taxon>
        <taxon>Glomeromycotina</taxon>
        <taxon>Glomeromycetes</taxon>
        <taxon>Diversisporales</taxon>
        <taxon>Gigasporaceae</taxon>
        <taxon>Cetraspora</taxon>
    </lineage>
</organism>
<sequence length="41" mass="4758">IEVSKEIVAIKKRTEVKYNEEIVKINNKSEDEIILGDKDLN</sequence>
<proteinExistence type="predicted"/>
<reference evidence="1" key="1">
    <citation type="submission" date="2021-06" db="EMBL/GenBank/DDBJ databases">
        <authorList>
            <person name="Kallberg Y."/>
            <person name="Tangrot J."/>
            <person name="Rosling A."/>
        </authorList>
    </citation>
    <scope>NUCLEOTIDE SEQUENCE</scope>
    <source>
        <strain evidence="1">FL966</strain>
    </source>
</reference>
<name>A0A9N9JSL5_9GLOM</name>
<gene>
    <name evidence="1" type="ORF">CPELLU_LOCUS17060</name>
</gene>
<protein>
    <submittedName>
        <fullName evidence="1">23497_t:CDS:1</fullName>
    </submittedName>
</protein>